<dbReference type="PANTHER" id="PTHR11662">
    <property type="entry name" value="SOLUTE CARRIER FAMILY 17"/>
    <property type="match status" value="1"/>
</dbReference>
<dbReference type="GO" id="GO:0022857">
    <property type="term" value="F:transmembrane transporter activity"/>
    <property type="evidence" value="ECO:0007669"/>
    <property type="project" value="InterPro"/>
</dbReference>
<dbReference type="AlphaFoldDB" id="A0A7G3AUW3"/>
<evidence type="ECO:0000256" key="1">
    <source>
        <dbReference type="ARBA" id="ARBA00004651"/>
    </source>
</evidence>
<feature type="transmembrane region" description="Helical" evidence="7">
    <location>
        <begin position="122"/>
        <end position="143"/>
    </location>
</feature>
<feature type="transmembrane region" description="Helical" evidence="7">
    <location>
        <begin position="357"/>
        <end position="375"/>
    </location>
</feature>
<feature type="transmembrane region" description="Helical" evidence="7">
    <location>
        <begin position="255"/>
        <end position="275"/>
    </location>
</feature>
<dbReference type="InterPro" id="IPR020846">
    <property type="entry name" value="MFS_dom"/>
</dbReference>
<feature type="transmembrane region" description="Helical" evidence="7">
    <location>
        <begin position="95"/>
        <end position="116"/>
    </location>
</feature>
<dbReference type="FunFam" id="1.20.1250.20:FF:000067">
    <property type="entry name" value="sialin isoform X2"/>
    <property type="match status" value="1"/>
</dbReference>
<dbReference type="InterPro" id="IPR011701">
    <property type="entry name" value="MFS"/>
</dbReference>
<evidence type="ECO:0000256" key="3">
    <source>
        <dbReference type="ARBA" id="ARBA00022692"/>
    </source>
</evidence>
<evidence type="ECO:0000256" key="5">
    <source>
        <dbReference type="ARBA" id="ARBA00023136"/>
    </source>
</evidence>
<keyword evidence="3 7" id="KW-0812">Transmembrane</keyword>
<dbReference type="PROSITE" id="PS50850">
    <property type="entry name" value="MFS"/>
    <property type="match status" value="1"/>
</dbReference>
<dbReference type="VEuPathDB" id="VectorBase:LLONM1_007288"/>
<evidence type="ECO:0000256" key="6">
    <source>
        <dbReference type="ARBA" id="ARBA00023180"/>
    </source>
</evidence>
<dbReference type="CDD" id="cd17318">
    <property type="entry name" value="MFS_SLC17"/>
    <property type="match status" value="1"/>
</dbReference>
<feature type="transmembrane region" description="Helical" evidence="7">
    <location>
        <begin position="426"/>
        <end position="447"/>
    </location>
</feature>
<protein>
    <submittedName>
        <fullName evidence="9">Putative permease of the major facilitator superfamily protein</fullName>
    </submittedName>
</protein>
<accession>A0A7G3AUW3</accession>
<dbReference type="Gene3D" id="1.20.1250.20">
    <property type="entry name" value="MFS general substrate transporter like domains"/>
    <property type="match status" value="2"/>
</dbReference>
<evidence type="ECO:0000259" key="8">
    <source>
        <dbReference type="PROSITE" id="PS50850"/>
    </source>
</evidence>
<dbReference type="PANTHER" id="PTHR11662:SF399">
    <property type="entry name" value="FI19708P1-RELATED"/>
    <property type="match status" value="1"/>
</dbReference>
<dbReference type="SUPFAM" id="SSF103473">
    <property type="entry name" value="MFS general substrate transporter"/>
    <property type="match status" value="1"/>
</dbReference>
<dbReference type="InterPro" id="IPR036259">
    <property type="entry name" value="MFS_trans_sf"/>
</dbReference>
<comment type="subcellular location">
    <subcellularLocation>
        <location evidence="1">Cell membrane</location>
        <topology evidence="1">Multi-pass membrane protein</topology>
    </subcellularLocation>
</comment>
<feature type="transmembrane region" description="Helical" evidence="7">
    <location>
        <begin position="332"/>
        <end position="351"/>
    </location>
</feature>
<evidence type="ECO:0000256" key="7">
    <source>
        <dbReference type="SAM" id="Phobius"/>
    </source>
</evidence>
<evidence type="ECO:0000313" key="9">
    <source>
        <dbReference type="EMBL" id="MBC1175263.1"/>
    </source>
</evidence>
<feature type="transmembrane region" description="Helical" evidence="7">
    <location>
        <begin position="188"/>
        <end position="209"/>
    </location>
</feature>
<feature type="transmembrane region" description="Helical" evidence="7">
    <location>
        <begin position="295"/>
        <end position="320"/>
    </location>
</feature>
<dbReference type="Pfam" id="PF07690">
    <property type="entry name" value="MFS_1"/>
    <property type="match status" value="1"/>
</dbReference>
<dbReference type="GO" id="GO:0006820">
    <property type="term" value="P:monoatomic anion transport"/>
    <property type="evidence" value="ECO:0007669"/>
    <property type="project" value="TreeGrafter"/>
</dbReference>
<evidence type="ECO:0000256" key="4">
    <source>
        <dbReference type="ARBA" id="ARBA00022989"/>
    </source>
</evidence>
<proteinExistence type="predicted"/>
<sequence length="460" mass="50556">MGFLGFANVYAMRVNLSVAIVAMVNHTAIPVTNNSTLDDVCPMPGNDTDDTPALNGEFAWDESTQGIVLGAFFYGYVLTQIPGGRMAETMGGKMIYGIGVLITAIFTFLTPIAAYWSLPALVVVRVIEGMGEGVTFPAMHAMLAKWIPPLERSKFAAVVYAGANFGTIISLPLSGWMCSMDFLDGWPLAFYLFGALGVVWFIFWMYLVYNSPAQHPRITPEEKLYIQRSLARRDDELLDTSGDDSVPWRSIFTCLPMWAILVTQCGQAWAFYTLLTELPTYMDNILHFGINANAFLSSVQFLTAWIFGIVSSIVADWILAKGWLSQKNSYKLWNSIASIVPSIGLVGVAWVGCNWKLAMLMLAGFGAFQGAVYPGNQMNHITLSPRYAGTMLGITNAAGNTCGFLAPYIIGSIIKGNETLSTWRTVFHLAAAINVAGNFFYLFFASADEQPWSKRRRPAP</sequence>
<keyword evidence="2" id="KW-1003">Cell membrane</keyword>
<feature type="domain" description="Major facilitator superfamily (MFS) profile" evidence="8">
    <location>
        <begin position="1"/>
        <end position="449"/>
    </location>
</feature>
<feature type="transmembrane region" description="Helical" evidence="7">
    <location>
        <begin position="155"/>
        <end position="176"/>
    </location>
</feature>
<name>A0A7G3AUW3_LUTLO</name>
<dbReference type="InterPro" id="IPR050382">
    <property type="entry name" value="MFS_Na/Anion_cotransporter"/>
</dbReference>
<organism evidence="9">
    <name type="scientific">Lutzomyia longipalpis</name>
    <name type="common">Sand fly</name>
    <dbReference type="NCBI Taxonomy" id="7200"/>
    <lineage>
        <taxon>Eukaryota</taxon>
        <taxon>Metazoa</taxon>
        <taxon>Ecdysozoa</taxon>
        <taxon>Arthropoda</taxon>
        <taxon>Hexapoda</taxon>
        <taxon>Insecta</taxon>
        <taxon>Pterygota</taxon>
        <taxon>Neoptera</taxon>
        <taxon>Endopterygota</taxon>
        <taxon>Diptera</taxon>
        <taxon>Nematocera</taxon>
        <taxon>Psychodoidea</taxon>
        <taxon>Psychodidae</taxon>
        <taxon>Lutzomyia</taxon>
        <taxon>Lutzomyia</taxon>
    </lineage>
</organism>
<dbReference type="EMBL" id="GITU01006560">
    <property type="protein sequence ID" value="MBC1175263.1"/>
    <property type="molecule type" value="Transcribed_RNA"/>
</dbReference>
<keyword evidence="5 7" id="KW-0472">Membrane</keyword>
<keyword evidence="6" id="KW-0325">Glycoprotein</keyword>
<dbReference type="FunFam" id="1.20.1250.20:FF:000445">
    <property type="entry name" value="putative inorganic phosphate cotransporter"/>
    <property type="match status" value="1"/>
</dbReference>
<dbReference type="GO" id="GO:0005886">
    <property type="term" value="C:plasma membrane"/>
    <property type="evidence" value="ECO:0007669"/>
    <property type="project" value="UniProtKB-SubCell"/>
</dbReference>
<feature type="transmembrane region" description="Helical" evidence="7">
    <location>
        <begin position="387"/>
        <end position="414"/>
    </location>
</feature>
<evidence type="ECO:0000256" key="2">
    <source>
        <dbReference type="ARBA" id="ARBA00022475"/>
    </source>
</evidence>
<keyword evidence="4 7" id="KW-1133">Transmembrane helix</keyword>
<reference evidence="9" key="1">
    <citation type="journal article" date="2020" name="BMC">
        <title>Leishmania infection induces a limited differential gene expression in the sand fly midgut.</title>
        <authorList>
            <person name="Coutinho-Abreu I.V."/>
            <person name="Serafim T.D."/>
            <person name="Meneses C."/>
            <person name="Kamhawi S."/>
            <person name="Oliveira F."/>
            <person name="Valenzuela J.G."/>
        </authorList>
    </citation>
    <scope>NUCLEOTIDE SEQUENCE</scope>
    <source>
        <strain evidence="9">Jacobina</strain>
        <tissue evidence="9">Midgut</tissue>
    </source>
</reference>